<name>A0A0A9HQ15_ARUDO</name>
<proteinExistence type="predicted"/>
<reference evidence="1" key="2">
    <citation type="journal article" date="2015" name="Data Brief">
        <title>Shoot transcriptome of the giant reed, Arundo donax.</title>
        <authorList>
            <person name="Barrero R.A."/>
            <person name="Guerrero F.D."/>
            <person name="Moolhuijzen P."/>
            <person name="Goolsby J.A."/>
            <person name="Tidwell J."/>
            <person name="Bellgard S.E."/>
            <person name="Bellgard M.I."/>
        </authorList>
    </citation>
    <scope>NUCLEOTIDE SEQUENCE</scope>
    <source>
        <tissue evidence="1">Shoot tissue taken approximately 20 cm above the soil surface</tissue>
    </source>
</reference>
<reference evidence="1" key="1">
    <citation type="submission" date="2014-09" db="EMBL/GenBank/DDBJ databases">
        <authorList>
            <person name="Magalhaes I.L.F."/>
            <person name="Oliveira U."/>
            <person name="Santos F.R."/>
            <person name="Vidigal T.H.D.A."/>
            <person name="Brescovit A.D."/>
            <person name="Santos A.J."/>
        </authorList>
    </citation>
    <scope>NUCLEOTIDE SEQUENCE</scope>
    <source>
        <tissue evidence="1">Shoot tissue taken approximately 20 cm above the soil surface</tissue>
    </source>
</reference>
<accession>A0A0A9HQ15</accession>
<evidence type="ECO:0000313" key="1">
    <source>
        <dbReference type="EMBL" id="JAE38822.1"/>
    </source>
</evidence>
<dbReference type="PROSITE" id="PS51257">
    <property type="entry name" value="PROKAR_LIPOPROTEIN"/>
    <property type="match status" value="1"/>
</dbReference>
<organism evidence="1">
    <name type="scientific">Arundo donax</name>
    <name type="common">Giant reed</name>
    <name type="synonym">Donax arundinaceus</name>
    <dbReference type="NCBI Taxonomy" id="35708"/>
    <lineage>
        <taxon>Eukaryota</taxon>
        <taxon>Viridiplantae</taxon>
        <taxon>Streptophyta</taxon>
        <taxon>Embryophyta</taxon>
        <taxon>Tracheophyta</taxon>
        <taxon>Spermatophyta</taxon>
        <taxon>Magnoliopsida</taxon>
        <taxon>Liliopsida</taxon>
        <taxon>Poales</taxon>
        <taxon>Poaceae</taxon>
        <taxon>PACMAD clade</taxon>
        <taxon>Arundinoideae</taxon>
        <taxon>Arundineae</taxon>
        <taxon>Arundo</taxon>
    </lineage>
</organism>
<dbReference type="AlphaFoldDB" id="A0A0A9HQ15"/>
<dbReference type="EMBL" id="GBRH01159074">
    <property type="protein sequence ID" value="JAE38822.1"/>
    <property type="molecule type" value="Transcribed_RNA"/>
</dbReference>
<sequence length="52" mass="5942">MCAKCLIQCVNDNTIGCKQFNSSLLTASLFSGCIFAWHSFVHSWFSQEFCTW</sequence>
<protein>
    <submittedName>
        <fullName evidence="1">Uncharacterized protein</fullName>
    </submittedName>
</protein>